<dbReference type="EMBL" id="JAXCLW010000002">
    <property type="protein sequence ID" value="MDY0883290.1"/>
    <property type="molecule type" value="Genomic_DNA"/>
</dbReference>
<evidence type="ECO:0000256" key="1">
    <source>
        <dbReference type="SAM" id="Phobius"/>
    </source>
</evidence>
<feature type="transmembrane region" description="Helical" evidence="1">
    <location>
        <begin position="20"/>
        <end position="38"/>
    </location>
</feature>
<keyword evidence="1" id="KW-0472">Membrane</keyword>
<comment type="caution">
    <text evidence="2">The sequence shown here is derived from an EMBL/GenBank/DDBJ whole genome shotgun (WGS) entry which is preliminary data.</text>
</comment>
<reference evidence="2 3" key="1">
    <citation type="journal article" date="2016" name="Antonie Van Leeuwenhoek">
        <title>Dongia soli sp. nov., isolated from soil from Dokdo, Korea.</title>
        <authorList>
            <person name="Kim D.U."/>
            <person name="Lee H."/>
            <person name="Kim H."/>
            <person name="Kim S.G."/>
            <person name="Ka J.O."/>
        </authorList>
    </citation>
    <scope>NUCLEOTIDE SEQUENCE [LARGE SCALE GENOMIC DNA]</scope>
    <source>
        <strain evidence="2 3">D78</strain>
    </source>
</reference>
<dbReference type="InterPro" id="IPR007047">
    <property type="entry name" value="Flp_Fap"/>
</dbReference>
<dbReference type="Pfam" id="PF04964">
    <property type="entry name" value="Flp_Fap"/>
    <property type="match status" value="1"/>
</dbReference>
<sequence>MLKLVRKFKGSKSGVTAIEYGLIAGFISVVIIGALTASSSSMESIFTKIQNALHDAAAGGGTTG</sequence>
<keyword evidence="3" id="KW-1185">Reference proteome</keyword>
<keyword evidence="1" id="KW-0812">Transmembrane</keyword>
<evidence type="ECO:0000313" key="3">
    <source>
        <dbReference type="Proteomes" id="UP001279642"/>
    </source>
</evidence>
<keyword evidence="1" id="KW-1133">Transmembrane helix</keyword>
<evidence type="ECO:0000313" key="2">
    <source>
        <dbReference type="EMBL" id="MDY0883290.1"/>
    </source>
</evidence>
<organism evidence="2 3">
    <name type="scientific">Dongia soli</name>
    <dbReference type="NCBI Taxonomy" id="600628"/>
    <lineage>
        <taxon>Bacteria</taxon>
        <taxon>Pseudomonadati</taxon>
        <taxon>Pseudomonadota</taxon>
        <taxon>Alphaproteobacteria</taxon>
        <taxon>Rhodospirillales</taxon>
        <taxon>Dongiaceae</taxon>
        <taxon>Dongia</taxon>
    </lineage>
</organism>
<proteinExistence type="predicted"/>
<protein>
    <submittedName>
        <fullName evidence="2">Flp family type IVb pilin</fullName>
    </submittedName>
</protein>
<name>A0ABU5EBB8_9PROT</name>
<gene>
    <name evidence="2" type="ORF">SMD27_10575</name>
</gene>
<dbReference type="RefSeq" id="WP_320508329.1">
    <property type="nucleotide sequence ID" value="NZ_JAXCLW010000002.1"/>
</dbReference>
<dbReference type="Proteomes" id="UP001279642">
    <property type="component" value="Unassembled WGS sequence"/>
</dbReference>
<accession>A0ABU5EBB8</accession>